<dbReference type="Gene3D" id="3.40.50.300">
    <property type="entry name" value="P-loop containing nucleotide triphosphate hydrolases"/>
    <property type="match status" value="1"/>
</dbReference>
<dbReference type="PANTHER" id="PTHR35894">
    <property type="entry name" value="GENERAL SECRETION PATHWAY PROTEIN A-RELATED"/>
    <property type="match status" value="1"/>
</dbReference>
<comment type="caution">
    <text evidence="3">The sequence shown here is derived from an EMBL/GenBank/DDBJ whole genome shotgun (WGS) entry which is preliminary data.</text>
</comment>
<dbReference type="InterPro" id="IPR027417">
    <property type="entry name" value="P-loop_NTPase"/>
</dbReference>
<dbReference type="Gene3D" id="1.10.260.40">
    <property type="entry name" value="lambda repressor-like DNA-binding domains"/>
    <property type="match status" value="1"/>
</dbReference>
<dbReference type="InterPro" id="IPR049945">
    <property type="entry name" value="AAA_22"/>
</dbReference>
<dbReference type="GO" id="GO:0016887">
    <property type="term" value="F:ATP hydrolysis activity"/>
    <property type="evidence" value="ECO:0007669"/>
    <property type="project" value="InterPro"/>
</dbReference>
<gene>
    <name evidence="2" type="ORF">NE632_12660</name>
    <name evidence="3" type="ORF">PNV70_11640</name>
</gene>
<dbReference type="AlphaFoldDB" id="A0AAW6E2I0"/>
<evidence type="ECO:0000313" key="2">
    <source>
        <dbReference type="EMBL" id="MCQ5154148.1"/>
    </source>
</evidence>
<organism evidence="3 4">
    <name type="scientific">Ruminococcus bicirculans</name>
    <name type="common">ex Wegman et al. 2014</name>
    <dbReference type="NCBI Taxonomy" id="1160721"/>
    <lineage>
        <taxon>Bacteria</taxon>
        <taxon>Bacillati</taxon>
        <taxon>Bacillota</taxon>
        <taxon>Clostridia</taxon>
        <taxon>Eubacteriales</taxon>
        <taxon>Oscillospiraceae</taxon>
        <taxon>Ruminococcus</taxon>
    </lineage>
</organism>
<evidence type="ECO:0000259" key="1">
    <source>
        <dbReference type="Pfam" id="PF13401"/>
    </source>
</evidence>
<dbReference type="EMBL" id="JANGCN010000039">
    <property type="protein sequence ID" value="MCQ5154148.1"/>
    <property type="molecule type" value="Genomic_DNA"/>
</dbReference>
<reference evidence="3" key="2">
    <citation type="submission" date="2023-01" db="EMBL/GenBank/DDBJ databases">
        <title>Human gut microbiome strain richness.</title>
        <authorList>
            <person name="Chen-Liaw A."/>
        </authorList>
    </citation>
    <scope>NUCLEOTIDE SEQUENCE</scope>
    <source>
        <strain evidence="3">D59st1_B8_D59t2_181005</strain>
    </source>
</reference>
<dbReference type="RefSeq" id="WP_117863484.1">
    <property type="nucleotide sequence ID" value="NZ_DAWBUL010000155.1"/>
</dbReference>
<proteinExistence type="predicted"/>
<dbReference type="Proteomes" id="UP001211421">
    <property type="component" value="Unassembled WGS sequence"/>
</dbReference>
<feature type="domain" description="ORC1/DEAH AAA+ ATPase" evidence="1">
    <location>
        <begin position="98"/>
        <end position="211"/>
    </location>
</feature>
<dbReference type="Proteomes" id="UP001206236">
    <property type="component" value="Unassembled WGS sequence"/>
</dbReference>
<protein>
    <submittedName>
        <fullName evidence="3">AAA family ATPase</fullName>
    </submittedName>
</protein>
<name>A0AAW6E2I0_9FIRM</name>
<dbReference type="SUPFAM" id="SSF52540">
    <property type="entry name" value="P-loop containing nucleoside triphosphate hydrolases"/>
    <property type="match status" value="1"/>
</dbReference>
<accession>A0AAW6E2I0</accession>
<dbReference type="GO" id="GO:0003677">
    <property type="term" value="F:DNA binding"/>
    <property type="evidence" value="ECO:0007669"/>
    <property type="project" value="InterPro"/>
</dbReference>
<evidence type="ECO:0000313" key="3">
    <source>
        <dbReference type="EMBL" id="MDB8742712.1"/>
    </source>
</evidence>
<reference evidence="2" key="1">
    <citation type="submission" date="2022-06" db="EMBL/GenBank/DDBJ databases">
        <title>Isolation of gut microbiota from human fecal samples.</title>
        <authorList>
            <person name="Pamer E.G."/>
            <person name="Barat B."/>
            <person name="Waligurski E."/>
            <person name="Medina S."/>
            <person name="Paddock L."/>
            <person name="Mostad J."/>
        </authorList>
    </citation>
    <scope>NUCLEOTIDE SEQUENCE</scope>
    <source>
        <strain evidence="2">DFI.5.57</strain>
    </source>
</reference>
<dbReference type="EMBL" id="JAQMLS010000008">
    <property type="protein sequence ID" value="MDB8742712.1"/>
    <property type="molecule type" value="Genomic_DNA"/>
</dbReference>
<dbReference type="InterPro" id="IPR010982">
    <property type="entry name" value="Lambda_DNA-bd_dom_sf"/>
</dbReference>
<dbReference type="InterPro" id="IPR052026">
    <property type="entry name" value="ExeA_AAA_ATPase_DNA-bind"/>
</dbReference>
<evidence type="ECO:0000313" key="4">
    <source>
        <dbReference type="Proteomes" id="UP001211421"/>
    </source>
</evidence>
<sequence length="307" mass="33759">MKKLTAKQEWALEQIKQLQYSENLSAAAVCKKIGISDSSYSAIKSGTYNGDVDKQMKKVIEYFVTKQAAAEIYVGTDYKETSISSNVYKIIRNCQLQGGLAIACGDAGIGKTQACRQYYREHGTNCIYITVNPCIKSSKSVLELIGSKLNVSSGSVSRLWLEISSKLSDGMVIIVDEAQHLTRNAIDTLRSLCDCFDEKGQTLGICFVGNETTVSRLGGKQKAEFAQIRNRTKNTRFYSVKQIKKSDIEMLFPDIREDTAAVEFLLCIAQSPQAIRGAVNLYSNALDNGNVTAKGLSAIAKYMDMAV</sequence>
<dbReference type="Pfam" id="PF13401">
    <property type="entry name" value="AAA_22"/>
    <property type="match status" value="1"/>
</dbReference>
<dbReference type="PANTHER" id="PTHR35894:SF5">
    <property type="entry name" value="MU-LIKE PROPHAGE FLUMU DNA TRANSPOSITION PROTEIN B"/>
    <property type="match status" value="1"/>
</dbReference>